<dbReference type="PANTHER" id="PTHR47189:SF1">
    <property type="entry name" value="MHC CLASS II TRANSACTIVATOR"/>
    <property type="match status" value="1"/>
</dbReference>
<dbReference type="RefSeq" id="XP_028518861.1">
    <property type="nucleotide sequence ID" value="XM_028663060.1"/>
</dbReference>
<dbReference type="EnsemblMetazoa" id="XM_028663060.1">
    <property type="protein sequence ID" value="XP_028518861.1"/>
    <property type="gene ID" value="LOC114576416"/>
</dbReference>
<dbReference type="InterPro" id="IPR007111">
    <property type="entry name" value="NACHT_NTPase"/>
</dbReference>
<reference evidence="5" key="1">
    <citation type="submission" date="2022-11" db="UniProtKB">
        <authorList>
            <consortium name="EnsemblMetazoa"/>
        </authorList>
    </citation>
    <scope>IDENTIFICATION</scope>
</reference>
<organism evidence="5 6">
    <name type="scientific">Exaiptasia diaphana</name>
    <name type="common">Tropical sea anemone</name>
    <name type="synonym">Aiptasia pulchella</name>
    <dbReference type="NCBI Taxonomy" id="2652724"/>
    <lineage>
        <taxon>Eukaryota</taxon>
        <taxon>Metazoa</taxon>
        <taxon>Cnidaria</taxon>
        <taxon>Anthozoa</taxon>
        <taxon>Hexacorallia</taxon>
        <taxon>Actiniaria</taxon>
        <taxon>Aiptasiidae</taxon>
        <taxon>Exaiptasia</taxon>
    </lineage>
</organism>
<dbReference type="EnsemblMetazoa" id="XM_028663059.1">
    <property type="protein sequence ID" value="XP_028518860.1"/>
    <property type="gene ID" value="LOC114576416"/>
</dbReference>
<dbReference type="InterPro" id="IPR027417">
    <property type="entry name" value="P-loop_NTPase"/>
</dbReference>
<evidence type="ECO:0000256" key="1">
    <source>
        <dbReference type="ARBA" id="ARBA00022614"/>
    </source>
</evidence>
<dbReference type="SUPFAM" id="SSF52540">
    <property type="entry name" value="P-loop containing nucleoside triphosphate hydrolases"/>
    <property type="match status" value="1"/>
</dbReference>
<evidence type="ECO:0000313" key="6">
    <source>
        <dbReference type="Proteomes" id="UP000887567"/>
    </source>
</evidence>
<keyword evidence="1" id="KW-0433">Leucine-rich repeat</keyword>
<dbReference type="OrthoDB" id="5985050at2759"/>
<dbReference type="AlphaFoldDB" id="A0A913YXP8"/>
<dbReference type="Proteomes" id="UP000887567">
    <property type="component" value="Unplaced"/>
</dbReference>
<evidence type="ECO:0000313" key="5">
    <source>
        <dbReference type="EnsemblMetazoa" id="XP_028518861.1"/>
    </source>
</evidence>
<dbReference type="KEGG" id="epa:114576416"/>
<evidence type="ECO:0000256" key="3">
    <source>
        <dbReference type="SAM" id="MobiDB-lite"/>
    </source>
</evidence>
<keyword evidence="2" id="KW-0677">Repeat</keyword>
<protein>
    <recommendedName>
        <fullName evidence="4">NACHT domain-containing protein</fullName>
    </recommendedName>
</protein>
<feature type="region of interest" description="Disordered" evidence="3">
    <location>
        <begin position="1"/>
        <end position="20"/>
    </location>
</feature>
<keyword evidence="6" id="KW-1185">Reference proteome</keyword>
<dbReference type="PROSITE" id="PS50837">
    <property type="entry name" value="NACHT"/>
    <property type="match status" value="1"/>
</dbReference>
<sequence>MPFEDYLGSRTPPADGSEGTASIKLTLKGKEEPLKLNGCFIPNDENLKKLINDRTYLEKHKKTKFFIYFCCLDKNLENNVVKTEINAHRFTKPNRDKQCTIDHGPDSAFLLYKEFHVFLPACHKDLKTNDFESFLKKHSKRIPSQFHQVTANGQYKGLTQKEGLVKFVPVRLTSSNGSQVLEDSSFIKVVNGPFLDSNEVVGYCCKESDGSRINVNMLGTQDVTVVSSGIAGPFRCISSQDVELYSIKLKEAITKITELLPRGITKSTLKTDDIFTNLTVYQGKQKSLQERAQEDQRTRKIVTDITEIFVDENEDNPKSILVSGEPGIGKTLFSNKILRDLSTYCLSIPNIKFPYLITFRQIVMLGNKELTLRELLNISPLLNTSTMIDDTVMAHAIHHSEQFFVVLDGFDEYEDDKKILGSFESQFPNDAKIKMPIVALISKLIQKKIF</sequence>
<dbReference type="PANTHER" id="PTHR47189">
    <property type="entry name" value="MHC CLASS II TRANSACTIVATOR"/>
    <property type="match status" value="1"/>
</dbReference>
<dbReference type="GO" id="GO:0045944">
    <property type="term" value="P:positive regulation of transcription by RNA polymerase II"/>
    <property type="evidence" value="ECO:0007669"/>
    <property type="project" value="TreeGrafter"/>
</dbReference>
<dbReference type="Pfam" id="PF05729">
    <property type="entry name" value="NACHT"/>
    <property type="match status" value="1"/>
</dbReference>
<feature type="domain" description="NACHT" evidence="4">
    <location>
        <begin position="318"/>
        <end position="450"/>
    </location>
</feature>
<proteinExistence type="predicted"/>
<dbReference type="RefSeq" id="XP_028518860.1">
    <property type="nucleotide sequence ID" value="XM_028663059.1"/>
</dbReference>
<evidence type="ECO:0000256" key="2">
    <source>
        <dbReference type="ARBA" id="ARBA00022737"/>
    </source>
</evidence>
<name>A0A913YXP8_EXADI</name>
<dbReference type="GO" id="GO:0045348">
    <property type="term" value="P:positive regulation of MHC class II biosynthetic process"/>
    <property type="evidence" value="ECO:0007669"/>
    <property type="project" value="TreeGrafter"/>
</dbReference>
<dbReference type="GO" id="GO:0045345">
    <property type="term" value="P:positive regulation of MHC class I biosynthetic process"/>
    <property type="evidence" value="ECO:0007669"/>
    <property type="project" value="TreeGrafter"/>
</dbReference>
<accession>A0A913YXP8</accession>
<evidence type="ECO:0000259" key="4">
    <source>
        <dbReference type="PROSITE" id="PS50837"/>
    </source>
</evidence>
<dbReference type="GeneID" id="114576416"/>
<dbReference type="Gene3D" id="3.40.50.300">
    <property type="entry name" value="P-loop containing nucleotide triphosphate hydrolases"/>
    <property type="match status" value="1"/>
</dbReference>